<dbReference type="Proteomes" id="UP001367771">
    <property type="component" value="Unassembled WGS sequence"/>
</dbReference>
<dbReference type="CDD" id="cd05483">
    <property type="entry name" value="retropepsin_like_bacteria"/>
    <property type="match status" value="2"/>
</dbReference>
<sequence>MSVRPPSLARVVAALFALAAPGTAWAKCEVAQFAELKVAMVGEKPMVDATVNGQPVRFVADSGAFFSSISPGYARQLALPLSMLPPQFVVRGIGGSTQADLARVRTLTLAGIPLHDVPFIVGGSEVGPGAGLLGQNVLGLGDVEYDLAHGAIRLLHPKSCAHEDFAYWAAGRPVSILTILPRDAHQPHTIATVLLNGAKIRAMFDTGASTTMLSLAAAARAGVTPDSPGVIPAGYSRGIGRHIVKTWLAPFDAFAIGGEQINHSKLRIGDLGMDDVDMLIGADFFLSHRVYVANGEHRLFFTYDGGPVFNVNPAHAVDASGAALAVPVATPDAKDDAGLAQRAMVFAARHQYAQADADLSAAIQLAPQQGHYYYQRATVRLMEHQTGAAHDDLDRALALAPDDAEAHVLRARMRLAAHDRPAASDDIAAADRAAPAASDLRLTLGALYGDIDQFDRAIAQFDGWIRIHPDDSRKPVAQNDRAWVRALAGRDLPAALSDADSAIHQRRDNARFLDTRGLIRLRMGDYDKAVADYTASIALSPRDAWSLYGRGLAERHLGQTAAADADIAAALHIAPHLDERFRGLAIS</sequence>
<dbReference type="InterPro" id="IPR019734">
    <property type="entry name" value="TPR_rpt"/>
</dbReference>
<dbReference type="Gene3D" id="2.40.70.10">
    <property type="entry name" value="Acid Proteases"/>
    <property type="match status" value="2"/>
</dbReference>
<gene>
    <name evidence="5" type="ORF">V8201_12255</name>
</gene>
<dbReference type="SMART" id="SM00028">
    <property type="entry name" value="TPR"/>
    <property type="match status" value="5"/>
</dbReference>
<name>A0ABU8H4G4_9SPHN</name>
<dbReference type="GO" id="GO:0006508">
    <property type="term" value="P:proteolysis"/>
    <property type="evidence" value="ECO:0007669"/>
    <property type="project" value="UniProtKB-KW"/>
</dbReference>
<dbReference type="InterPro" id="IPR011990">
    <property type="entry name" value="TPR-like_helical_dom_sf"/>
</dbReference>
<feature type="repeat" description="TPR" evidence="3">
    <location>
        <begin position="438"/>
        <end position="471"/>
    </location>
</feature>
<dbReference type="PROSITE" id="PS50005">
    <property type="entry name" value="TPR"/>
    <property type="match status" value="2"/>
</dbReference>
<evidence type="ECO:0000313" key="6">
    <source>
        <dbReference type="Proteomes" id="UP001367771"/>
    </source>
</evidence>
<evidence type="ECO:0000256" key="3">
    <source>
        <dbReference type="PROSITE-ProRule" id="PRU00339"/>
    </source>
</evidence>
<comment type="caution">
    <text evidence="5">The sequence shown here is derived from an EMBL/GenBank/DDBJ whole genome shotgun (WGS) entry which is preliminary data.</text>
</comment>
<keyword evidence="2 3" id="KW-0802">TPR repeat</keyword>
<dbReference type="Pfam" id="PF13975">
    <property type="entry name" value="gag-asp_proteas"/>
    <property type="match status" value="1"/>
</dbReference>
<dbReference type="PANTHER" id="PTHR44858:SF1">
    <property type="entry name" value="UDP-N-ACETYLGLUCOSAMINE--PEPTIDE N-ACETYLGLUCOSAMINYLTRANSFERASE SPINDLY-RELATED"/>
    <property type="match status" value="1"/>
</dbReference>
<keyword evidence="4" id="KW-0732">Signal</keyword>
<evidence type="ECO:0000256" key="2">
    <source>
        <dbReference type="ARBA" id="ARBA00022803"/>
    </source>
</evidence>
<keyword evidence="1" id="KW-0677">Repeat</keyword>
<dbReference type="Pfam" id="PF13181">
    <property type="entry name" value="TPR_8"/>
    <property type="match status" value="1"/>
</dbReference>
<feature type="chain" id="PRO_5045805827" evidence="4">
    <location>
        <begin position="27"/>
        <end position="587"/>
    </location>
</feature>
<organism evidence="5 6">
    <name type="scientific">Sphingomonas kyungheensis</name>
    <dbReference type="NCBI Taxonomy" id="1069987"/>
    <lineage>
        <taxon>Bacteria</taxon>
        <taxon>Pseudomonadati</taxon>
        <taxon>Pseudomonadota</taxon>
        <taxon>Alphaproteobacteria</taxon>
        <taxon>Sphingomonadales</taxon>
        <taxon>Sphingomonadaceae</taxon>
        <taxon>Sphingomonas</taxon>
    </lineage>
</organism>
<feature type="repeat" description="TPR" evidence="3">
    <location>
        <begin position="510"/>
        <end position="543"/>
    </location>
</feature>
<protein>
    <submittedName>
        <fullName evidence="5">Aspartyl protease family protein</fullName>
    </submittedName>
</protein>
<reference evidence="5 6" key="1">
    <citation type="journal article" date="2013" name="Int. J. Syst. Evol. Microbiol.">
        <title>Sphingomonas kyungheensis sp. nov., a bacterium with ginsenoside-converting activity isolated from soil of a ginseng field.</title>
        <authorList>
            <person name="Son H.M."/>
            <person name="Yang J.E."/>
            <person name="Park Y."/>
            <person name="Han C.K."/>
            <person name="Kim S.G."/>
            <person name="Kook M."/>
            <person name="Yi T.H."/>
        </authorList>
    </citation>
    <scope>NUCLEOTIDE SEQUENCE [LARGE SCALE GENOMIC DNA]</scope>
    <source>
        <strain evidence="5 6">LMG 26582</strain>
    </source>
</reference>
<dbReference type="SUPFAM" id="SSF48452">
    <property type="entry name" value="TPR-like"/>
    <property type="match status" value="1"/>
</dbReference>
<dbReference type="SUPFAM" id="SSF50630">
    <property type="entry name" value="Acid proteases"/>
    <property type="match status" value="2"/>
</dbReference>
<dbReference type="Pfam" id="PF13650">
    <property type="entry name" value="Asp_protease_2"/>
    <property type="match status" value="1"/>
</dbReference>
<evidence type="ECO:0000313" key="5">
    <source>
        <dbReference type="EMBL" id="MEI5687853.1"/>
    </source>
</evidence>
<dbReference type="Gene3D" id="1.25.40.10">
    <property type="entry name" value="Tetratricopeptide repeat domain"/>
    <property type="match status" value="2"/>
</dbReference>
<accession>A0ABU8H4G4</accession>
<keyword evidence="5" id="KW-0645">Protease</keyword>
<dbReference type="GO" id="GO:0008233">
    <property type="term" value="F:peptidase activity"/>
    <property type="evidence" value="ECO:0007669"/>
    <property type="project" value="UniProtKB-KW"/>
</dbReference>
<dbReference type="InterPro" id="IPR021109">
    <property type="entry name" value="Peptidase_aspartic_dom_sf"/>
</dbReference>
<dbReference type="RefSeq" id="WP_336545469.1">
    <property type="nucleotide sequence ID" value="NZ_JBBBDM010000005.1"/>
</dbReference>
<evidence type="ECO:0000256" key="4">
    <source>
        <dbReference type="SAM" id="SignalP"/>
    </source>
</evidence>
<dbReference type="PANTHER" id="PTHR44858">
    <property type="entry name" value="TETRATRICOPEPTIDE REPEAT PROTEIN 6"/>
    <property type="match status" value="1"/>
</dbReference>
<dbReference type="EMBL" id="JBBBDM010000005">
    <property type="protein sequence ID" value="MEI5687853.1"/>
    <property type="molecule type" value="Genomic_DNA"/>
</dbReference>
<feature type="signal peptide" evidence="4">
    <location>
        <begin position="1"/>
        <end position="26"/>
    </location>
</feature>
<evidence type="ECO:0000256" key="1">
    <source>
        <dbReference type="ARBA" id="ARBA00022737"/>
    </source>
</evidence>
<proteinExistence type="predicted"/>
<keyword evidence="6" id="KW-1185">Reference proteome</keyword>
<dbReference type="InterPro" id="IPR050498">
    <property type="entry name" value="Ycf3"/>
</dbReference>
<dbReference type="InterPro" id="IPR034122">
    <property type="entry name" value="Retropepsin-like_bacterial"/>
</dbReference>
<keyword evidence="5" id="KW-0378">Hydrolase</keyword>